<evidence type="ECO:0000259" key="6">
    <source>
        <dbReference type="SMART" id="SM00853"/>
    </source>
</evidence>
<dbReference type="Pfam" id="PF01119">
    <property type="entry name" value="DNA_mis_repair"/>
    <property type="match status" value="1"/>
</dbReference>
<dbReference type="Proteomes" id="UP000682403">
    <property type="component" value="Unassembled WGS sequence"/>
</dbReference>
<feature type="domain" description="DNA mismatch repair protein S5" evidence="7">
    <location>
        <begin position="208"/>
        <end position="326"/>
    </location>
</feature>
<dbReference type="NCBIfam" id="NF000950">
    <property type="entry name" value="PRK00095.1-3"/>
    <property type="match status" value="1"/>
</dbReference>
<dbReference type="GO" id="GO:0004519">
    <property type="term" value="F:endonuclease activity"/>
    <property type="evidence" value="ECO:0007669"/>
    <property type="project" value="UniProtKB-KW"/>
</dbReference>
<protein>
    <recommendedName>
        <fullName evidence="4">DNA mismatch repair protein MutL</fullName>
    </recommendedName>
</protein>
<gene>
    <name evidence="4 8" type="primary">mutL</name>
    <name evidence="8" type="ORF">J9317_09895</name>
</gene>
<name>A0ABS5LE98_9BACI</name>
<dbReference type="SUPFAM" id="SSF118116">
    <property type="entry name" value="DNA mismatch repair protein MutL"/>
    <property type="match status" value="1"/>
</dbReference>
<dbReference type="InterPro" id="IPR037198">
    <property type="entry name" value="MutL_C_sf"/>
</dbReference>
<dbReference type="Gene3D" id="3.30.1370.100">
    <property type="entry name" value="MutL, C-terminal domain, regulatory subdomain"/>
    <property type="match status" value="1"/>
</dbReference>
<proteinExistence type="inferred from homology"/>
<comment type="caution">
    <text evidence="8">The sequence shown here is derived from an EMBL/GenBank/DDBJ whole genome shotgun (WGS) entry which is preliminary data.</text>
</comment>
<dbReference type="InterPro" id="IPR036890">
    <property type="entry name" value="HATPase_C_sf"/>
</dbReference>
<dbReference type="EMBL" id="JAGVRK010000001">
    <property type="protein sequence ID" value="MBS2969072.1"/>
    <property type="molecule type" value="Genomic_DNA"/>
</dbReference>
<dbReference type="HAMAP" id="MF_00149">
    <property type="entry name" value="DNA_mis_repair"/>
    <property type="match status" value="1"/>
</dbReference>
<evidence type="ECO:0000256" key="3">
    <source>
        <dbReference type="ARBA" id="ARBA00023204"/>
    </source>
</evidence>
<evidence type="ECO:0000256" key="1">
    <source>
        <dbReference type="ARBA" id="ARBA00006082"/>
    </source>
</evidence>
<feature type="domain" description="MutL C-terminal dimerisation" evidence="6">
    <location>
        <begin position="424"/>
        <end position="566"/>
    </location>
</feature>
<feature type="region of interest" description="Disordered" evidence="5">
    <location>
        <begin position="327"/>
        <end position="346"/>
    </location>
</feature>
<dbReference type="NCBIfam" id="TIGR00585">
    <property type="entry name" value="mutl"/>
    <property type="match status" value="1"/>
</dbReference>
<dbReference type="Pfam" id="PF13589">
    <property type="entry name" value="HATPase_c_3"/>
    <property type="match status" value="1"/>
</dbReference>
<evidence type="ECO:0000313" key="9">
    <source>
        <dbReference type="Proteomes" id="UP000682403"/>
    </source>
</evidence>
<evidence type="ECO:0000256" key="5">
    <source>
        <dbReference type="SAM" id="MobiDB-lite"/>
    </source>
</evidence>
<dbReference type="PROSITE" id="PS00058">
    <property type="entry name" value="DNA_MISMATCH_REPAIR_1"/>
    <property type="match status" value="1"/>
</dbReference>
<dbReference type="InterPro" id="IPR020568">
    <property type="entry name" value="Ribosomal_Su5_D2-typ_SF"/>
</dbReference>
<dbReference type="InterPro" id="IPR013507">
    <property type="entry name" value="DNA_mismatch_S5_2-like"/>
</dbReference>
<reference evidence="8 9" key="1">
    <citation type="submission" date="2021-04" db="EMBL/GenBank/DDBJ databases">
        <title>Metabacillus sp. strain KIGAM252 whole genome sequence.</title>
        <authorList>
            <person name="Seo M.-J."/>
            <person name="Cho E.-S."/>
            <person name="Hwang C.Y."/>
            <person name="Yoon D.J."/>
        </authorList>
    </citation>
    <scope>NUCLEOTIDE SEQUENCE [LARGE SCALE GENOMIC DNA]</scope>
    <source>
        <strain evidence="8 9">KIGAM252</strain>
    </source>
</reference>
<dbReference type="InterPro" id="IPR020667">
    <property type="entry name" value="DNA_mismatch_repair_MutL"/>
</dbReference>
<dbReference type="Gene3D" id="3.30.230.10">
    <property type="match status" value="1"/>
</dbReference>
<dbReference type="InterPro" id="IPR002099">
    <property type="entry name" value="MutL/Mlh/PMS"/>
</dbReference>
<keyword evidence="9" id="KW-1185">Reference proteome</keyword>
<evidence type="ECO:0000313" key="8">
    <source>
        <dbReference type="EMBL" id="MBS2969072.1"/>
    </source>
</evidence>
<organism evidence="8 9">
    <name type="scientific">Metabacillus flavus</name>
    <dbReference type="NCBI Taxonomy" id="2823519"/>
    <lineage>
        <taxon>Bacteria</taxon>
        <taxon>Bacillati</taxon>
        <taxon>Bacillota</taxon>
        <taxon>Bacilli</taxon>
        <taxon>Bacillales</taxon>
        <taxon>Bacillaceae</taxon>
        <taxon>Metabacillus</taxon>
    </lineage>
</organism>
<dbReference type="PANTHER" id="PTHR10073">
    <property type="entry name" value="DNA MISMATCH REPAIR PROTEIN MLH, PMS, MUTL"/>
    <property type="match status" value="1"/>
</dbReference>
<keyword evidence="3 4" id="KW-0234">DNA repair</keyword>
<accession>A0ABS5LE98</accession>
<keyword evidence="8" id="KW-0378">Hydrolase</keyword>
<dbReference type="InterPro" id="IPR014721">
    <property type="entry name" value="Ribsml_uS5_D2-typ_fold_subgr"/>
</dbReference>
<dbReference type="Pfam" id="PF08676">
    <property type="entry name" value="MutL_C"/>
    <property type="match status" value="1"/>
</dbReference>
<dbReference type="SUPFAM" id="SSF54211">
    <property type="entry name" value="Ribosomal protein S5 domain 2-like"/>
    <property type="match status" value="1"/>
</dbReference>
<comment type="function">
    <text evidence="4">This protein is involved in the repair of mismatches in DNA. It is required for dam-dependent methyl-directed DNA mismatch repair. May act as a 'molecular matchmaker', a protein that promotes the formation of a stable complex between two or more DNA-binding proteins in an ATP-dependent manner without itself being part of a final effector complex.</text>
</comment>
<sequence>MGKIVLLNDQLSNKIAAGEVVERPASVVKELAENAIDANSSVIEIEIEEAGLGLIRIIDNGDGMEPEDCLNAFHRHATSKIKDENDLFRIRTLGFRGEALPSIASVSHVEMKTSNGIDEGSFLKLTGGKVEQHEASSSRKGTDITVSNLFFNTPARLKYMKTVHTELGNITDTVNRLAMANSSVSFRLTHNGKTILHTNGNGDVRQVMASIYGLSVAKKMVPISLESLDFQVTGYLALPEVTRASRNYISTIINGRHIKNYALAKAIMEGYHTLLPIGRYPIAYLNISMDPLLVDVNVHPSKMEVRLSKEAELYELVSKGIQTTFRKKTLIPESQPQKAKPAPHMDEQQILSFESYRPYEKTPRAPIQTEEQQVQEEREAEPAAVPDNDFTGVVKETVPERNLPDEKTHEENARVEPRVPPMYPIGQMHGTYILAQNETGLYMIDQHAAQERIKYEFYREKVAKMEKEVQELLVPITLHYSHDEALRIGESLNALAEVGVFLEPFGGSSYIVRSHPQWFPSGKEQFVIEEMIQQVLDLKKPDVKKLREEAAILMSCKASIKANRYLRIDEMTALLEELRRAEDPFTCPHGRPVIVHFTTYEMEKMFKRIM</sequence>
<dbReference type="PANTHER" id="PTHR10073:SF12">
    <property type="entry name" value="DNA MISMATCH REPAIR PROTEIN MLH1"/>
    <property type="match status" value="1"/>
</dbReference>
<dbReference type="InterPro" id="IPR042121">
    <property type="entry name" value="MutL_C_regsub"/>
</dbReference>
<dbReference type="RefSeq" id="WP_211558227.1">
    <property type="nucleotide sequence ID" value="NZ_JAGVRK010000001.1"/>
</dbReference>
<dbReference type="Gene3D" id="3.30.1540.20">
    <property type="entry name" value="MutL, C-terminal domain, dimerisation subdomain"/>
    <property type="match status" value="1"/>
</dbReference>
<dbReference type="SMART" id="SM00853">
    <property type="entry name" value="MutL_C"/>
    <property type="match status" value="1"/>
</dbReference>
<keyword evidence="8" id="KW-0540">Nuclease</keyword>
<dbReference type="SUPFAM" id="SSF55874">
    <property type="entry name" value="ATPase domain of HSP90 chaperone/DNA topoisomerase II/histidine kinase"/>
    <property type="match status" value="1"/>
</dbReference>
<dbReference type="CDD" id="cd16926">
    <property type="entry name" value="HATPase_MutL-MLH-PMS-like"/>
    <property type="match status" value="1"/>
</dbReference>
<keyword evidence="2 4" id="KW-0227">DNA damage</keyword>
<dbReference type="InterPro" id="IPR014790">
    <property type="entry name" value="MutL_C"/>
</dbReference>
<dbReference type="Gene3D" id="3.30.565.10">
    <property type="entry name" value="Histidine kinase-like ATPase, C-terminal domain"/>
    <property type="match status" value="1"/>
</dbReference>
<evidence type="ECO:0000256" key="2">
    <source>
        <dbReference type="ARBA" id="ARBA00022763"/>
    </source>
</evidence>
<evidence type="ECO:0000259" key="7">
    <source>
        <dbReference type="SMART" id="SM01340"/>
    </source>
</evidence>
<comment type="similarity">
    <text evidence="1 4">Belongs to the DNA mismatch repair MutL/HexB family.</text>
</comment>
<dbReference type="InterPro" id="IPR038973">
    <property type="entry name" value="MutL/Mlh/Pms-like"/>
</dbReference>
<dbReference type="SMART" id="SM01340">
    <property type="entry name" value="DNA_mis_repair"/>
    <property type="match status" value="1"/>
</dbReference>
<keyword evidence="8" id="KW-0255">Endonuclease</keyword>
<dbReference type="CDD" id="cd00782">
    <property type="entry name" value="MutL_Trans"/>
    <property type="match status" value="1"/>
</dbReference>
<evidence type="ECO:0000256" key="4">
    <source>
        <dbReference type="HAMAP-Rule" id="MF_00149"/>
    </source>
</evidence>
<dbReference type="InterPro" id="IPR042120">
    <property type="entry name" value="MutL_C_dimsub"/>
</dbReference>
<dbReference type="InterPro" id="IPR014762">
    <property type="entry name" value="DNA_mismatch_repair_CS"/>
</dbReference>